<protein>
    <recommendedName>
        <fullName evidence="2">Exocyst complex component Sec10-like alpha-helical bundle domain-containing protein</fullName>
    </recommendedName>
</protein>
<evidence type="ECO:0000313" key="4">
    <source>
        <dbReference type="Proteomes" id="UP000198406"/>
    </source>
</evidence>
<dbReference type="AlphaFoldDB" id="A0A1Z5K459"/>
<dbReference type="PANTHER" id="PTHR12100:SF0">
    <property type="entry name" value="EXOCYST COMPLEX COMPONENT 5"/>
    <property type="match status" value="1"/>
</dbReference>
<dbReference type="EMBL" id="BDSP01000153">
    <property type="protein sequence ID" value="GAX21037.1"/>
    <property type="molecule type" value="Genomic_DNA"/>
</dbReference>
<evidence type="ECO:0000259" key="2">
    <source>
        <dbReference type="Pfam" id="PF07393"/>
    </source>
</evidence>
<organism evidence="3 4">
    <name type="scientific">Fistulifera solaris</name>
    <name type="common">Oleaginous diatom</name>
    <dbReference type="NCBI Taxonomy" id="1519565"/>
    <lineage>
        <taxon>Eukaryota</taxon>
        <taxon>Sar</taxon>
        <taxon>Stramenopiles</taxon>
        <taxon>Ochrophyta</taxon>
        <taxon>Bacillariophyta</taxon>
        <taxon>Bacillariophyceae</taxon>
        <taxon>Bacillariophycidae</taxon>
        <taxon>Naviculales</taxon>
        <taxon>Naviculaceae</taxon>
        <taxon>Fistulifera</taxon>
    </lineage>
</organism>
<accession>A0A1Z5K459</accession>
<dbReference type="InterPro" id="IPR048627">
    <property type="entry name" value="Sec10_HB"/>
</dbReference>
<gene>
    <name evidence="3" type="ORF">FisN_1Lh291</name>
</gene>
<evidence type="ECO:0000313" key="3">
    <source>
        <dbReference type="EMBL" id="GAX21037.1"/>
    </source>
</evidence>
<dbReference type="GO" id="GO:0006893">
    <property type="term" value="P:Golgi to plasma membrane transport"/>
    <property type="evidence" value="ECO:0007669"/>
    <property type="project" value="TreeGrafter"/>
</dbReference>
<keyword evidence="4" id="KW-1185">Reference proteome</keyword>
<reference evidence="3 4" key="1">
    <citation type="journal article" date="2015" name="Plant Cell">
        <title>Oil accumulation by the oleaginous diatom Fistulifera solaris as revealed by the genome and transcriptome.</title>
        <authorList>
            <person name="Tanaka T."/>
            <person name="Maeda Y."/>
            <person name="Veluchamy A."/>
            <person name="Tanaka M."/>
            <person name="Abida H."/>
            <person name="Marechal E."/>
            <person name="Bowler C."/>
            <person name="Muto M."/>
            <person name="Sunaga Y."/>
            <person name="Tanaka M."/>
            <person name="Yoshino T."/>
            <person name="Taniguchi T."/>
            <person name="Fukuda Y."/>
            <person name="Nemoto M."/>
            <person name="Matsumoto M."/>
            <person name="Wong P.S."/>
            <person name="Aburatani S."/>
            <person name="Fujibuchi W."/>
        </authorList>
    </citation>
    <scope>NUCLEOTIDE SEQUENCE [LARGE SCALE GENOMIC DNA]</scope>
    <source>
        <strain evidence="3 4">JPCC DA0580</strain>
    </source>
</reference>
<name>A0A1Z5K459_FISSO</name>
<dbReference type="GO" id="GO:0006887">
    <property type="term" value="P:exocytosis"/>
    <property type="evidence" value="ECO:0007669"/>
    <property type="project" value="TreeGrafter"/>
</dbReference>
<feature type="region of interest" description="Disordered" evidence="1">
    <location>
        <begin position="1"/>
        <end position="44"/>
    </location>
</feature>
<dbReference type="Pfam" id="PF07393">
    <property type="entry name" value="Sec10_HB"/>
    <property type="match status" value="1"/>
</dbReference>
<proteinExistence type="predicted"/>
<dbReference type="PANTHER" id="PTHR12100">
    <property type="entry name" value="SEC10"/>
    <property type="match status" value="1"/>
</dbReference>
<dbReference type="InterPro" id="IPR009976">
    <property type="entry name" value="Sec10-like"/>
</dbReference>
<feature type="domain" description="Exocyst complex component Sec10-like alpha-helical bundle" evidence="2">
    <location>
        <begin position="921"/>
        <end position="1081"/>
    </location>
</feature>
<sequence>MSRDGYPMGGPNRRRQTMKSGGLGTFMDDPRSRSRGRSKSKDADLSIMSGVSGVDRIYDTIPDEYLYNSKNIEPTLYFLPRLLENNAEARRDPTAVAGKKKAYHLTLRNLIKAAEEDVRLHRARVQAAQIKDVRLLRNYQLETDPEYKERTDRFKERQALIDELNDQAHAILEGLHDNQDGQGLTQAERAQVHLARWQRALELYVHTQHEGMDWQSIFEYLLGGISEDQDISQVLQEASQLCSAVVDSTTQALKDAEAYVADLESPYLIRLEAHSLYANECMRQVGEIEDQFKTSGRTALQIGHQLEHAELKRNQCEAASMLIRRWWMMESLAETEKNSGKPIDVEAEIRGIISPGACKLDPLFTRSENSLDAAKALKQLRAVVRSRGNAAATGSATTAMTADKASSRRFAITANLITRTSDAVEGRLLNAFSEVYGAGGIYDFSSKPRPGAIDWRELRALAQALLLFDSGRNLHKRYVDMVVGSRFPELFSPQMDDGDEDTMYFREASDADATRSKLTNLFQRVGEVCTAEFELIAHVFGADENRTDLLDGNEEMPLVVARALLQRVVSDPSHGLQARINALLASIDRQGDLEAAAKKLDTFVVVHEKAAGLFSLLIGAAEAMAFRDESSGTSKSSSKANQGNAVESLKGFLRSQELAITNAHRQAYVNLELRLMHHDCCNILDHAGCAMVKNAPLRPDPTLAEKGILEEFRAPVLPLHKESLKRIGFTGILAGPLKQSLMIQTLVRGTDSLVRARLMFGANKRSGEATSRVILRIYSQMCSFFGEAFLFPIVETIGDILPVSAPSQPPQLPFDEEQEPPDLGVAAAFWVCLEHVSSVAKAFDRELWAEGREDSQRVWETLEECGDSNSMAIAREERVLFYTKLEKRGEAAILKALNTLSAHMQWIIVTGGESMLATGGTRILSSLTGQSGGPYAIPANTIAENSNSPAVKSLLYCLRRQLPSIQAALTQETLTRFWTALSMRMYDIFVSRLLQYYYITTAGAVILLEDIKSMTNVAQLVGTKHDHWLKLIELVALYLPSPGGITSMLTGPEGDPGKGLFAKVGRDQALVFLSRRQDYRYKAAAGMKKSSWVTDMLTSLNVTDPTDGVVNMSLFAASRMG</sequence>
<comment type="caution">
    <text evidence="3">The sequence shown here is derived from an EMBL/GenBank/DDBJ whole genome shotgun (WGS) entry which is preliminary data.</text>
</comment>
<dbReference type="OrthoDB" id="125856at2759"/>
<dbReference type="GO" id="GO:0000145">
    <property type="term" value="C:exocyst"/>
    <property type="evidence" value="ECO:0007669"/>
    <property type="project" value="TreeGrafter"/>
</dbReference>
<dbReference type="InParanoid" id="A0A1Z5K459"/>
<evidence type="ECO:0000256" key="1">
    <source>
        <dbReference type="SAM" id="MobiDB-lite"/>
    </source>
</evidence>
<dbReference type="Proteomes" id="UP000198406">
    <property type="component" value="Unassembled WGS sequence"/>
</dbReference>